<dbReference type="STRING" id="4097.A0A1S4BMY3"/>
<feature type="domain" description="Phytocyanin" evidence="6">
    <location>
        <begin position="23"/>
        <end position="124"/>
    </location>
</feature>
<keyword evidence="5" id="KW-0732">Signal</keyword>
<dbReference type="SUPFAM" id="SSF49503">
    <property type="entry name" value="Cupredoxins"/>
    <property type="match status" value="1"/>
</dbReference>
<evidence type="ECO:0000259" key="6">
    <source>
        <dbReference type="PROSITE" id="PS51485"/>
    </source>
</evidence>
<dbReference type="PROSITE" id="PS00196">
    <property type="entry name" value="COPPER_BLUE"/>
    <property type="match status" value="1"/>
</dbReference>
<dbReference type="GeneID" id="107810040"/>
<evidence type="ECO:0000313" key="8">
    <source>
        <dbReference type="RefSeq" id="XP_016490253.1"/>
    </source>
</evidence>
<keyword evidence="4" id="KW-0472">Membrane</keyword>
<keyword evidence="7" id="KW-1185">Reference proteome</keyword>
<sequence length="188" mass="20355">MTKKVVVSFLLMMFMFFGLVKANIYVVGDSAGWTSTGQVDYKRWSASKHFQVGDVLLFEFDPKLDNVVRVTKEDFQACNASSPFGTPSTGKEWFSLNVEGHFYFICSVPGHCKAGQNVEILVHSAAPTTSPAASPPAILAPAPSTPSPLSPHSPPDSAPSNGSILHFPSFCFSLGLLVFSMYFVACCY</sequence>
<dbReference type="GO" id="GO:0005886">
    <property type="term" value="C:plasma membrane"/>
    <property type="evidence" value="ECO:0000318"/>
    <property type="project" value="GO_Central"/>
</dbReference>
<keyword evidence="4" id="KW-1133">Transmembrane helix</keyword>
<dbReference type="FunFam" id="2.60.40.420:FF:000003">
    <property type="entry name" value="Blue copper"/>
    <property type="match status" value="1"/>
</dbReference>
<dbReference type="Gene3D" id="2.60.40.420">
    <property type="entry name" value="Cupredoxins - blue copper proteins"/>
    <property type="match status" value="1"/>
</dbReference>
<dbReference type="PANTHER" id="PTHR33021">
    <property type="entry name" value="BLUE COPPER PROTEIN"/>
    <property type="match status" value="1"/>
</dbReference>
<dbReference type="InterPro" id="IPR008972">
    <property type="entry name" value="Cupredoxin"/>
</dbReference>
<dbReference type="RefSeq" id="XP_016490253.1">
    <property type="nucleotide sequence ID" value="XM_016634767.1"/>
</dbReference>
<evidence type="ECO:0000256" key="5">
    <source>
        <dbReference type="SAM" id="SignalP"/>
    </source>
</evidence>
<evidence type="ECO:0000313" key="7">
    <source>
        <dbReference type="Proteomes" id="UP000790787"/>
    </source>
</evidence>
<reference evidence="8" key="2">
    <citation type="submission" date="2025-08" db="UniProtKB">
        <authorList>
            <consortium name="RefSeq"/>
        </authorList>
    </citation>
    <scope>IDENTIFICATION</scope>
    <source>
        <tissue evidence="8">Leaf</tissue>
    </source>
</reference>
<feature type="chain" id="PRO_5010324712" evidence="5">
    <location>
        <begin position="23"/>
        <end position="188"/>
    </location>
</feature>
<reference evidence="7" key="1">
    <citation type="journal article" date="2014" name="Nat. Commun.">
        <title>The tobacco genome sequence and its comparison with those of tomato and potato.</title>
        <authorList>
            <person name="Sierro N."/>
            <person name="Battey J.N."/>
            <person name="Ouadi S."/>
            <person name="Bakaher N."/>
            <person name="Bovet L."/>
            <person name="Willig A."/>
            <person name="Goepfert S."/>
            <person name="Peitsch M.C."/>
            <person name="Ivanov N.V."/>
        </authorList>
    </citation>
    <scope>NUCLEOTIDE SEQUENCE [LARGE SCALE GENOMIC DNA]</scope>
</reference>
<feature type="transmembrane region" description="Helical" evidence="4">
    <location>
        <begin position="164"/>
        <end position="185"/>
    </location>
</feature>
<evidence type="ECO:0000256" key="2">
    <source>
        <dbReference type="ARBA" id="ARBA00023008"/>
    </source>
</evidence>
<dbReference type="OMA" id="MPWINSK"/>
<dbReference type="RefSeq" id="XP_016490253.1">
    <property type="nucleotide sequence ID" value="XM_016634767.2"/>
</dbReference>
<dbReference type="Proteomes" id="UP000790787">
    <property type="component" value="Chromosome 13"/>
</dbReference>
<proteinExistence type="predicted"/>
<name>A0A1S4BMY3_TOBAC</name>
<dbReference type="InterPro" id="IPR003245">
    <property type="entry name" value="Phytocyanin_dom"/>
</dbReference>
<dbReference type="SMR" id="A0A1S4BMY3"/>
<keyword evidence="1" id="KW-0479">Metal-binding</keyword>
<dbReference type="KEGG" id="nta:107810040"/>
<dbReference type="AlphaFoldDB" id="A0A1S4BMY3"/>
<protein>
    <submittedName>
        <fullName evidence="8">Mavicyanin-like</fullName>
    </submittedName>
</protein>
<accession>A0A1S4BMY3</accession>
<dbReference type="PANTHER" id="PTHR33021:SF235">
    <property type="entry name" value="COPPER ION BINDING _ ELECTRON CARRIER PROTEIN-RELATED"/>
    <property type="match status" value="1"/>
</dbReference>
<keyword evidence="4" id="KW-0812">Transmembrane</keyword>
<feature type="signal peptide" evidence="5">
    <location>
        <begin position="1"/>
        <end position="22"/>
    </location>
</feature>
<dbReference type="InterPro" id="IPR028871">
    <property type="entry name" value="BlueCu_1_BS"/>
</dbReference>
<dbReference type="InterPro" id="IPR039391">
    <property type="entry name" value="Phytocyanin-like"/>
</dbReference>
<evidence type="ECO:0000256" key="3">
    <source>
        <dbReference type="ARBA" id="ARBA00023180"/>
    </source>
</evidence>
<organism evidence="7 8">
    <name type="scientific">Nicotiana tabacum</name>
    <name type="common">Common tobacco</name>
    <dbReference type="NCBI Taxonomy" id="4097"/>
    <lineage>
        <taxon>Eukaryota</taxon>
        <taxon>Viridiplantae</taxon>
        <taxon>Streptophyta</taxon>
        <taxon>Embryophyta</taxon>
        <taxon>Tracheophyta</taxon>
        <taxon>Spermatophyta</taxon>
        <taxon>Magnoliopsida</taxon>
        <taxon>eudicotyledons</taxon>
        <taxon>Gunneridae</taxon>
        <taxon>Pentapetalae</taxon>
        <taxon>asterids</taxon>
        <taxon>lamiids</taxon>
        <taxon>Solanales</taxon>
        <taxon>Solanaceae</taxon>
        <taxon>Nicotianoideae</taxon>
        <taxon>Nicotianeae</taxon>
        <taxon>Nicotiana</taxon>
    </lineage>
</organism>
<dbReference type="GO" id="GO:0046872">
    <property type="term" value="F:metal ion binding"/>
    <property type="evidence" value="ECO:0007669"/>
    <property type="project" value="UniProtKB-KW"/>
</dbReference>
<keyword evidence="2" id="KW-0186">Copper</keyword>
<dbReference type="GO" id="GO:0009055">
    <property type="term" value="F:electron transfer activity"/>
    <property type="evidence" value="ECO:0007669"/>
    <property type="project" value="InterPro"/>
</dbReference>
<keyword evidence="3" id="KW-0325">Glycoprotein</keyword>
<gene>
    <name evidence="8" type="primary">LOC107810040</name>
</gene>
<evidence type="ECO:0000256" key="1">
    <source>
        <dbReference type="ARBA" id="ARBA00022723"/>
    </source>
</evidence>
<dbReference type="PROSITE" id="PS51485">
    <property type="entry name" value="PHYTOCYANIN"/>
    <property type="match status" value="1"/>
</dbReference>
<dbReference type="OrthoDB" id="1933492at2759"/>
<dbReference type="Pfam" id="PF02298">
    <property type="entry name" value="Cu_bind_like"/>
    <property type="match status" value="1"/>
</dbReference>
<evidence type="ECO:0000256" key="4">
    <source>
        <dbReference type="SAM" id="Phobius"/>
    </source>
</evidence>
<dbReference type="PaxDb" id="4097-A0A1S4BMY3"/>